<keyword evidence="2" id="KW-0805">Transcription regulation</keyword>
<evidence type="ECO:0000256" key="4">
    <source>
        <dbReference type="ARBA" id="ARBA00023163"/>
    </source>
</evidence>
<dbReference type="Gene3D" id="1.10.1740.10">
    <property type="match status" value="1"/>
</dbReference>
<accession>A0AA37SS83</accession>
<sequence>METQDIWSDFNDELYLFILKRVKDASASNDVFQNTFLKIHKNLSKLRSDKKVKPWIFQIARNEIANHFNKEASQIEAKRSDAEIPIENYQNICCFDKFINNLPEIYNEVIELVYIKGLKQKEAAASLGISLENVKVRISRAKDLLKQNFSQCCKYEFDKNGKLSGEANCTACNTI</sequence>
<dbReference type="RefSeq" id="WP_235293856.1">
    <property type="nucleotide sequence ID" value="NZ_BSOH01000010.1"/>
</dbReference>
<dbReference type="SUPFAM" id="SSF88946">
    <property type="entry name" value="Sigma2 domain of RNA polymerase sigma factors"/>
    <property type="match status" value="1"/>
</dbReference>
<organism evidence="7 8">
    <name type="scientific">Portibacter lacus</name>
    <dbReference type="NCBI Taxonomy" id="1099794"/>
    <lineage>
        <taxon>Bacteria</taxon>
        <taxon>Pseudomonadati</taxon>
        <taxon>Bacteroidota</taxon>
        <taxon>Saprospiria</taxon>
        <taxon>Saprospirales</taxon>
        <taxon>Haliscomenobacteraceae</taxon>
        <taxon>Portibacter</taxon>
    </lineage>
</organism>
<dbReference type="InterPro" id="IPR013249">
    <property type="entry name" value="RNA_pol_sigma70_r4_t2"/>
</dbReference>
<evidence type="ECO:0000313" key="7">
    <source>
        <dbReference type="EMBL" id="GLR17268.1"/>
    </source>
</evidence>
<reference evidence="7" key="1">
    <citation type="journal article" date="2014" name="Int. J. Syst. Evol. Microbiol.">
        <title>Complete genome sequence of Corynebacterium casei LMG S-19264T (=DSM 44701T), isolated from a smear-ripened cheese.</title>
        <authorList>
            <consortium name="US DOE Joint Genome Institute (JGI-PGF)"/>
            <person name="Walter F."/>
            <person name="Albersmeier A."/>
            <person name="Kalinowski J."/>
            <person name="Ruckert C."/>
        </authorList>
    </citation>
    <scope>NUCLEOTIDE SEQUENCE</scope>
    <source>
        <strain evidence="7">NBRC 108769</strain>
    </source>
</reference>
<evidence type="ECO:0000256" key="2">
    <source>
        <dbReference type="ARBA" id="ARBA00023015"/>
    </source>
</evidence>
<feature type="domain" description="RNA polymerase sigma-70 region 2" evidence="5">
    <location>
        <begin position="14"/>
        <end position="72"/>
    </location>
</feature>
<dbReference type="InterPro" id="IPR014284">
    <property type="entry name" value="RNA_pol_sigma-70_dom"/>
</dbReference>
<keyword evidence="3" id="KW-0731">Sigma factor</keyword>
<dbReference type="GO" id="GO:0003677">
    <property type="term" value="F:DNA binding"/>
    <property type="evidence" value="ECO:0007669"/>
    <property type="project" value="InterPro"/>
</dbReference>
<dbReference type="InterPro" id="IPR013324">
    <property type="entry name" value="RNA_pol_sigma_r3/r4-like"/>
</dbReference>
<dbReference type="PANTHER" id="PTHR43133">
    <property type="entry name" value="RNA POLYMERASE ECF-TYPE SIGMA FACTO"/>
    <property type="match status" value="1"/>
</dbReference>
<evidence type="ECO:0000256" key="3">
    <source>
        <dbReference type="ARBA" id="ARBA00023082"/>
    </source>
</evidence>
<evidence type="ECO:0000313" key="8">
    <source>
        <dbReference type="Proteomes" id="UP001156666"/>
    </source>
</evidence>
<proteinExistence type="inferred from homology"/>
<evidence type="ECO:0000259" key="6">
    <source>
        <dbReference type="Pfam" id="PF08281"/>
    </source>
</evidence>
<dbReference type="Gene3D" id="1.10.10.10">
    <property type="entry name" value="Winged helix-like DNA-binding domain superfamily/Winged helix DNA-binding domain"/>
    <property type="match status" value="1"/>
</dbReference>
<dbReference type="Proteomes" id="UP001156666">
    <property type="component" value="Unassembled WGS sequence"/>
</dbReference>
<evidence type="ECO:0000256" key="1">
    <source>
        <dbReference type="ARBA" id="ARBA00010641"/>
    </source>
</evidence>
<reference evidence="7" key="2">
    <citation type="submission" date="2023-01" db="EMBL/GenBank/DDBJ databases">
        <title>Draft genome sequence of Portibacter lacus strain NBRC 108769.</title>
        <authorList>
            <person name="Sun Q."/>
            <person name="Mori K."/>
        </authorList>
    </citation>
    <scope>NUCLEOTIDE SEQUENCE</scope>
    <source>
        <strain evidence="7">NBRC 108769</strain>
    </source>
</reference>
<comment type="caution">
    <text evidence="7">The sequence shown here is derived from an EMBL/GenBank/DDBJ whole genome shotgun (WGS) entry which is preliminary data.</text>
</comment>
<dbReference type="Pfam" id="PF08281">
    <property type="entry name" value="Sigma70_r4_2"/>
    <property type="match status" value="1"/>
</dbReference>
<dbReference type="InterPro" id="IPR039425">
    <property type="entry name" value="RNA_pol_sigma-70-like"/>
</dbReference>
<dbReference type="InterPro" id="IPR013325">
    <property type="entry name" value="RNA_pol_sigma_r2"/>
</dbReference>
<protein>
    <submittedName>
        <fullName evidence="7">RNA polymerase sigma factor SigZ</fullName>
    </submittedName>
</protein>
<comment type="similarity">
    <text evidence="1">Belongs to the sigma-70 factor family. ECF subfamily.</text>
</comment>
<dbReference type="InterPro" id="IPR036388">
    <property type="entry name" value="WH-like_DNA-bd_sf"/>
</dbReference>
<name>A0AA37SS83_9BACT</name>
<dbReference type="PANTHER" id="PTHR43133:SF62">
    <property type="entry name" value="RNA POLYMERASE SIGMA FACTOR SIGZ"/>
    <property type="match status" value="1"/>
</dbReference>
<dbReference type="GO" id="GO:0016987">
    <property type="term" value="F:sigma factor activity"/>
    <property type="evidence" value="ECO:0007669"/>
    <property type="project" value="UniProtKB-KW"/>
</dbReference>
<dbReference type="CDD" id="cd06171">
    <property type="entry name" value="Sigma70_r4"/>
    <property type="match status" value="1"/>
</dbReference>
<evidence type="ECO:0000259" key="5">
    <source>
        <dbReference type="Pfam" id="PF04542"/>
    </source>
</evidence>
<dbReference type="NCBIfam" id="TIGR02937">
    <property type="entry name" value="sigma70-ECF"/>
    <property type="match status" value="1"/>
</dbReference>
<gene>
    <name evidence="7" type="ORF">GCM10007940_18830</name>
</gene>
<keyword evidence="4" id="KW-0804">Transcription</keyword>
<dbReference type="InterPro" id="IPR007627">
    <property type="entry name" value="RNA_pol_sigma70_r2"/>
</dbReference>
<feature type="domain" description="RNA polymerase sigma factor 70 region 4 type 2" evidence="6">
    <location>
        <begin position="95"/>
        <end position="143"/>
    </location>
</feature>
<dbReference type="Pfam" id="PF04542">
    <property type="entry name" value="Sigma70_r2"/>
    <property type="match status" value="1"/>
</dbReference>
<dbReference type="EMBL" id="BSOH01000010">
    <property type="protein sequence ID" value="GLR17268.1"/>
    <property type="molecule type" value="Genomic_DNA"/>
</dbReference>
<dbReference type="GO" id="GO:0006352">
    <property type="term" value="P:DNA-templated transcription initiation"/>
    <property type="evidence" value="ECO:0007669"/>
    <property type="project" value="InterPro"/>
</dbReference>
<dbReference type="SUPFAM" id="SSF88659">
    <property type="entry name" value="Sigma3 and sigma4 domains of RNA polymerase sigma factors"/>
    <property type="match status" value="1"/>
</dbReference>
<dbReference type="AlphaFoldDB" id="A0AA37SS83"/>
<keyword evidence="8" id="KW-1185">Reference proteome</keyword>